<dbReference type="SUPFAM" id="SSF52172">
    <property type="entry name" value="CheY-like"/>
    <property type="match status" value="1"/>
</dbReference>
<dbReference type="EMBL" id="FNIN01000003">
    <property type="protein sequence ID" value="SDN60744.1"/>
    <property type="molecule type" value="Genomic_DNA"/>
</dbReference>
<dbReference type="InterPro" id="IPR003607">
    <property type="entry name" value="HD/PDEase_dom"/>
</dbReference>
<dbReference type="Gene3D" id="3.40.50.2300">
    <property type="match status" value="1"/>
</dbReference>
<dbReference type="Gene3D" id="3.30.450.40">
    <property type="match status" value="1"/>
</dbReference>
<dbReference type="Pfam" id="PF00072">
    <property type="entry name" value="Response_reg"/>
    <property type="match status" value="1"/>
</dbReference>
<dbReference type="RefSeq" id="WP_092064440.1">
    <property type="nucleotide sequence ID" value="NZ_FNIN01000003.1"/>
</dbReference>
<feature type="domain" description="HD-GYP" evidence="3">
    <location>
        <begin position="291"/>
        <end position="487"/>
    </location>
</feature>
<dbReference type="PROSITE" id="PS50110">
    <property type="entry name" value="RESPONSE_REGULATORY"/>
    <property type="match status" value="1"/>
</dbReference>
<dbReference type="PANTHER" id="PTHR45228">
    <property type="entry name" value="CYCLIC DI-GMP PHOSPHODIESTERASE TM_0186-RELATED"/>
    <property type="match status" value="1"/>
</dbReference>
<dbReference type="Proteomes" id="UP000199602">
    <property type="component" value="Unassembled WGS sequence"/>
</dbReference>
<keyword evidence="5" id="KW-1185">Reference proteome</keyword>
<dbReference type="InterPro" id="IPR037522">
    <property type="entry name" value="HD_GYP_dom"/>
</dbReference>
<feature type="modified residue" description="4-aspartylphosphate" evidence="1">
    <location>
        <position position="58"/>
    </location>
</feature>
<dbReference type="STRING" id="206665.SAMN04488516_103168"/>
<dbReference type="SUPFAM" id="SSF55781">
    <property type="entry name" value="GAF domain-like"/>
    <property type="match status" value="1"/>
</dbReference>
<organism evidence="4 5">
    <name type="scientific">Desulfonauticus submarinus</name>
    <dbReference type="NCBI Taxonomy" id="206665"/>
    <lineage>
        <taxon>Bacteria</taxon>
        <taxon>Pseudomonadati</taxon>
        <taxon>Thermodesulfobacteriota</taxon>
        <taxon>Desulfovibrionia</taxon>
        <taxon>Desulfovibrionales</taxon>
        <taxon>Desulfonauticaceae</taxon>
        <taxon>Desulfonauticus</taxon>
    </lineage>
</organism>
<evidence type="ECO:0000313" key="5">
    <source>
        <dbReference type="Proteomes" id="UP000199602"/>
    </source>
</evidence>
<dbReference type="InterPro" id="IPR052020">
    <property type="entry name" value="Cyclic_di-GMP/3'3'-cGAMP_PDE"/>
</dbReference>
<dbReference type="AlphaFoldDB" id="A0A1H0CS98"/>
<sequence length="496" mass="57312">MEDKEQEKILVVDDEESLRLICEDALLDEGYKVFTAEDGEKALQILREQKDIDLVVSDLKMPNLNGIELLKQAKKEELDADFLIMTGFGTIEVAVECIRLGAADYLPKPFNISHLIVKVRKVLQERRRRLERQRLSNVVRILNLSSALNRIKDFKGILYEFIYHLQRNFNPDSLIISFYSSRSGKLEQKVIRGKFLRENYQFIFPLSKKMITVLEENSTFFNDSYTFKDIKKTFSLLIIPLTVQNEKIGALLLLKENKEKISSLLKNKQLINIFCMHAASSLQNARFFERLRSLNLEIISSYAKAVEARDYYTKGHSENVARYAFNLGKFIGLGDKELELLYVGGMLHDIGKIGIPDKILNKPGKLTDKEYEIMKQHPVIGKEILDKVEFLKEILPLVYHHHERIDGKGYPEGLTGEQIPLLVKILSVVDAFEAMTSNRSYRNALPLEKVEKIMFEGAGTQWDEDLVHKWFFLVKDRGIEKLKNVSEFKGVFRLLN</sequence>
<reference evidence="4 5" key="1">
    <citation type="submission" date="2016-10" db="EMBL/GenBank/DDBJ databases">
        <authorList>
            <person name="de Groot N.N."/>
        </authorList>
    </citation>
    <scope>NUCLEOTIDE SEQUENCE [LARGE SCALE GENOMIC DNA]</scope>
    <source>
        <strain evidence="4 5">DSM 15269</strain>
    </source>
</reference>
<keyword evidence="1" id="KW-0597">Phosphoprotein</keyword>
<dbReference type="InterPro" id="IPR011006">
    <property type="entry name" value="CheY-like_superfamily"/>
</dbReference>
<dbReference type="InterPro" id="IPR001789">
    <property type="entry name" value="Sig_transdc_resp-reg_receiver"/>
</dbReference>
<dbReference type="CDD" id="cd00077">
    <property type="entry name" value="HDc"/>
    <property type="match status" value="1"/>
</dbReference>
<dbReference type="Gene3D" id="1.10.3210.10">
    <property type="entry name" value="Hypothetical protein af1432"/>
    <property type="match status" value="1"/>
</dbReference>
<dbReference type="SUPFAM" id="SSF109604">
    <property type="entry name" value="HD-domain/PDEase-like"/>
    <property type="match status" value="1"/>
</dbReference>
<accession>A0A1H0CS98</accession>
<dbReference type="InterPro" id="IPR029016">
    <property type="entry name" value="GAF-like_dom_sf"/>
</dbReference>
<dbReference type="PANTHER" id="PTHR45228:SF1">
    <property type="entry name" value="CYCLIC DI-GMP PHOSPHODIESTERASE TM_0186"/>
    <property type="match status" value="1"/>
</dbReference>
<dbReference type="SMART" id="SM00471">
    <property type="entry name" value="HDc"/>
    <property type="match status" value="1"/>
</dbReference>
<evidence type="ECO:0000313" key="4">
    <source>
        <dbReference type="EMBL" id="SDN60744.1"/>
    </source>
</evidence>
<evidence type="ECO:0000259" key="2">
    <source>
        <dbReference type="PROSITE" id="PS50110"/>
    </source>
</evidence>
<dbReference type="OrthoDB" id="9769359at2"/>
<dbReference type="SMART" id="SM00448">
    <property type="entry name" value="REC"/>
    <property type="match status" value="1"/>
</dbReference>
<name>A0A1H0CS98_9BACT</name>
<dbReference type="NCBIfam" id="TIGR00277">
    <property type="entry name" value="HDIG"/>
    <property type="match status" value="1"/>
</dbReference>
<evidence type="ECO:0000259" key="3">
    <source>
        <dbReference type="PROSITE" id="PS51832"/>
    </source>
</evidence>
<dbReference type="GO" id="GO:0000160">
    <property type="term" value="P:phosphorelay signal transduction system"/>
    <property type="evidence" value="ECO:0007669"/>
    <property type="project" value="InterPro"/>
</dbReference>
<proteinExistence type="predicted"/>
<feature type="domain" description="Response regulatory" evidence="2">
    <location>
        <begin position="8"/>
        <end position="123"/>
    </location>
</feature>
<evidence type="ECO:0000256" key="1">
    <source>
        <dbReference type="PROSITE-ProRule" id="PRU00169"/>
    </source>
</evidence>
<protein>
    <submittedName>
        <fullName evidence="4">HDIG domain-containing protein</fullName>
    </submittedName>
</protein>
<dbReference type="Pfam" id="PF13487">
    <property type="entry name" value="HD_5"/>
    <property type="match status" value="1"/>
</dbReference>
<gene>
    <name evidence="4" type="ORF">SAMN04488516_103168</name>
</gene>
<dbReference type="InterPro" id="IPR006675">
    <property type="entry name" value="HDIG_dom"/>
</dbReference>
<dbReference type="PROSITE" id="PS51832">
    <property type="entry name" value="HD_GYP"/>
    <property type="match status" value="1"/>
</dbReference>